<protein>
    <submittedName>
        <fullName evidence="1">Uncharacterized protein</fullName>
    </submittedName>
</protein>
<evidence type="ECO:0000313" key="1">
    <source>
        <dbReference type="EMBL" id="KAH9297574.1"/>
    </source>
</evidence>
<sequence>EIKPDVRRLQDWDAIASSYSNYRVCKLILSRDYISVNAVVDDLFSSLGDVFYSSLKRVPDTLIKSCRNWAVQFEEDKIWEAIYIAAKATGVHEKCSLELN</sequence>
<organism evidence="1 2">
    <name type="scientific">Taxus chinensis</name>
    <name type="common">Chinese yew</name>
    <name type="synonym">Taxus wallichiana var. chinensis</name>
    <dbReference type="NCBI Taxonomy" id="29808"/>
    <lineage>
        <taxon>Eukaryota</taxon>
        <taxon>Viridiplantae</taxon>
        <taxon>Streptophyta</taxon>
        <taxon>Embryophyta</taxon>
        <taxon>Tracheophyta</taxon>
        <taxon>Spermatophyta</taxon>
        <taxon>Pinopsida</taxon>
        <taxon>Pinidae</taxon>
        <taxon>Conifers II</taxon>
        <taxon>Cupressales</taxon>
        <taxon>Taxaceae</taxon>
        <taxon>Taxus</taxon>
    </lineage>
</organism>
<dbReference type="AlphaFoldDB" id="A0AA38CI98"/>
<dbReference type="EMBL" id="JAHRHJ020000010">
    <property type="protein sequence ID" value="KAH9297574.1"/>
    <property type="molecule type" value="Genomic_DNA"/>
</dbReference>
<evidence type="ECO:0000313" key="2">
    <source>
        <dbReference type="Proteomes" id="UP000824469"/>
    </source>
</evidence>
<accession>A0AA38CI98</accession>
<dbReference type="Proteomes" id="UP000824469">
    <property type="component" value="Unassembled WGS sequence"/>
</dbReference>
<reference evidence="1 2" key="1">
    <citation type="journal article" date="2021" name="Nat. Plants">
        <title>The Taxus genome provides insights into paclitaxel biosynthesis.</title>
        <authorList>
            <person name="Xiong X."/>
            <person name="Gou J."/>
            <person name="Liao Q."/>
            <person name="Li Y."/>
            <person name="Zhou Q."/>
            <person name="Bi G."/>
            <person name="Li C."/>
            <person name="Du R."/>
            <person name="Wang X."/>
            <person name="Sun T."/>
            <person name="Guo L."/>
            <person name="Liang H."/>
            <person name="Lu P."/>
            <person name="Wu Y."/>
            <person name="Zhang Z."/>
            <person name="Ro D.K."/>
            <person name="Shang Y."/>
            <person name="Huang S."/>
            <person name="Yan J."/>
        </authorList>
    </citation>
    <scope>NUCLEOTIDE SEQUENCE [LARGE SCALE GENOMIC DNA]</scope>
    <source>
        <strain evidence="1">Ta-2019</strain>
    </source>
</reference>
<name>A0AA38CI98_TAXCH</name>
<comment type="caution">
    <text evidence="1">The sequence shown here is derived from an EMBL/GenBank/DDBJ whole genome shotgun (WGS) entry which is preliminary data.</text>
</comment>
<proteinExistence type="predicted"/>
<keyword evidence="2" id="KW-1185">Reference proteome</keyword>
<feature type="non-terminal residue" evidence="1">
    <location>
        <position position="1"/>
    </location>
</feature>
<gene>
    <name evidence="1" type="ORF">KI387_029256</name>
</gene>